<dbReference type="InterPro" id="IPR018391">
    <property type="entry name" value="PQQ_b-propeller_rpt"/>
</dbReference>
<protein>
    <submittedName>
        <fullName evidence="3">Pyrroloquinoline-quinone binding quinoprotein</fullName>
    </submittedName>
</protein>
<organism evidence="3 4">
    <name type="scientific">Isoptericola halotolerans</name>
    <dbReference type="NCBI Taxonomy" id="300560"/>
    <lineage>
        <taxon>Bacteria</taxon>
        <taxon>Bacillati</taxon>
        <taxon>Actinomycetota</taxon>
        <taxon>Actinomycetes</taxon>
        <taxon>Micrococcales</taxon>
        <taxon>Promicromonosporaceae</taxon>
        <taxon>Isoptericola</taxon>
    </lineage>
</organism>
<comment type="caution">
    <text evidence="3">The sequence shown here is derived from an EMBL/GenBank/DDBJ whole genome shotgun (WGS) entry which is preliminary data.</text>
</comment>
<dbReference type="SUPFAM" id="SSF50998">
    <property type="entry name" value="Quinoprotein alcohol dehydrogenase-like"/>
    <property type="match status" value="2"/>
</dbReference>
<dbReference type="Pfam" id="PF13360">
    <property type="entry name" value="PQQ_2"/>
    <property type="match status" value="1"/>
</dbReference>
<evidence type="ECO:0000313" key="3">
    <source>
        <dbReference type="EMBL" id="PRZ08549.1"/>
    </source>
</evidence>
<dbReference type="PANTHER" id="PTHR34512:SF30">
    <property type="entry name" value="OUTER MEMBRANE PROTEIN ASSEMBLY FACTOR BAMB"/>
    <property type="match status" value="1"/>
</dbReference>
<dbReference type="SMART" id="SM00564">
    <property type="entry name" value="PQQ"/>
    <property type="match status" value="4"/>
</dbReference>
<evidence type="ECO:0000256" key="1">
    <source>
        <dbReference type="SAM" id="MobiDB-lite"/>
    </source>
</evidence>
<dbReference type="InterPro" id="IPR015943">
    <property type="entry name" value="WD40/YVTN_repeat-like_dom_sf"/>
</dbReference>
<dbReference type="InterPro" id="IPR011047">
    <property type="entry name" value="Quinoprotein_ADH-like_sf"/>
</dbReference>
<dbReference type="Gene3D" id="2.130.10.10">
    <property type="entry name" value="YVTN repeat-like/Quinoprotein amine dehydrogenase"/>
    <property type="match status" value="2"/>
</dbReference>
<reference evidence="3 4" key="1">
    <citation type="submission" date="2018-03" db="EMBL/GenBank/DDBJ databases">
        <title>Comparative analysis of microorganisms from saline springs in Andes Mountain Range, Colombia.</title>
        <authorList>
            <person name="Rubin E."/>
        </authorList>
    </citation>
    <scope>NUCLEOTIDE SEQUENCE [LARGE SCALE GENOMIC DNA]</scope>
    <source>
        <strain evidence="3 4">CG 23</strain>
    </source>
</reference>
<dbReference type="PANTHER" id="PTHR34512">
    <property type="entry name" value="CELL SURFACE PROTEIN"/>
    <property type="match status" value="1"/>
</dbReference>
<gene>
    <name evidence="3" type="ORF">BCL65_10291</name>
</gene>
<accession>A0ABX5EGJ8</accession>
<dbReference type="EMBL" id="PVTX01000002">
    <property type="protein sequence ID" value="PRZ08549.1"/>
    <property type="molecule type" value="Genomic_DNA"/>
</dbReference>
<feature type="domain" description="Pyrrolo-quinoline quinone repeat" evidence="2">
    <location>
        <begin position="394"/>
        <end position="501"/>
    </location>
</feature>
<dbReference type="InterPro" id="IPR002372">
    <property type="entry name" value="PQQ_rpt_dom"/>
</dbReference>
<evidence type="ECO:0000313" key="4">
    <source>
        <dbReference type="Proteomes" id="UP000239895"/>
    </source>
</evidence>
<keyword evidence="4" id="KW-1185">Reference proteome</keyword>
<proteinExistence type="predicted"/>
<sequence length="538" mass="54815">MVSFDVSSDNETEGADGGAPAGPHGPHGPAGPGQGDGWFVRRVGRPAARRWSAVPRRARRITVTATAAVLVLGTGAAVAVDHHLDTEHAERLAAAPGGVVDLSAPVEPTWEVASDHGVLAVLPGGVVVTTAGSEVLAVEAASGAEVWRHDLGVQPDCGPRQRTPADLTRPVDRIVCLSGAPSRTVTVVDASGDVLGQRDIGPAATTQDEQMAGQGDGHVRAAVPAAGGAVAVLERSDLVLDSAISPAEAFAVLEEHRAEGTWRDPVLRIEDARTGEVRAEETLEVGRDDLEGCGLGSWSDEPGGQVWLTAHLGAEPAGTALSFCGLGVWIAADGTVQDAFPRRTVDGDLLEYTEEGTRIISGDDADDDVVLPGFVLEPHATDGTEGPFVAHDGDGALAAFDRSGERLWTKDMTVWDVLARAGGTVVVSGEASGLTGLDLATGEELWSRDDLVEGAGGYGVPGTGGAVTDGTVVAVVVPGDPRLVALDLADGSTRWSADGEAATGLVAVDGHLLEHDAGGIPSGGRSAATVEGVLRGLG</sequence>
<evidence type="ECO:0000259" key="2">
    <source>
        <dbReference type="Pfam" id="PF13360"/>
    </source>
</evidence>
<name>A0ABX5EGJ8_9MICO</name>
<dbReference type="Proteomes" id="UP000239895">
    <property type="component" value="Unassembled WGS sequence"/>
</dbReference>
<feature type="region of interest" description="Disordered" evidence="1">
    <location>
        <begin position="1"/>
        <end position="39"/>
    </location>
</feature>